<accession>A0A2A4K5J3</accession>
<keyword evidence="7" id="KW-1199">Hemostasis impairing toxin</keyword>
<dbReference type="STRING" id="7102.A0A2A4K5J3"/>
<sequence>MRILAIFALCIAAVAAAGNRIVGGTVTTIDRYRNLAAVLYAPNALTFWQHCGGAIFGTRAILTAAHCTHNRGSVIRFRIRVGSSWANSGGVVHVVNANIVHPEFNPANMNNDIAVLHSATPFVFNNNVRSGAIGGYHVGFGEVVWAVGWGDTFSGSHQGSEQLRHVQLMIMDQNTCKNNYAAHGVMVNDNMMCAGWPSGGRDQCQGDSGGPLYHNGITVGISSFGIGCGQPSFPSVSTRLAGYVSWIVRNS</sequence>
<proteinExistence type="inferred from homology"/>
<dbReference type="Gene3D" id="2.40.10.10">
    <property type="entry name" value="Trypsin-like serine proteases"/>
    <property type="match status" value="1"/>
</dbReference>
<dbReference type="GO" id="GO:0005576">
    <property type="term" value="C:extracellular region"/>
    <property type="evidence" value="ECO:0007669"/>
    <property type="project" value="UniProtKB-SubCell"/>
</dbReference>
<dbReference type="GO" id="GO:0006508">
    <property type="term" value="P:proteolysis"/>
    <property type="evidence" value="ECO:0007669"/>
    <property type="project" value="UniProtKB-KW"/>
</dbReference>
<comment type="function">
    <text evidence="9">Fibrinolytic activity; shows preferential cleavage of Arg-Gly bonds in all three fibrinogen chains. Contact with the caterpillars causes severe bleeding, due the anticoagulant effect of the protein.</text>
</comment>
<dbReference type="PROSITE" id="PS00134">
    <property type="entry name" value="TRYPSIN_HIS"/>
    <property type="match status" value="1"/>
</dbReference>
<evidence type="ECO:0000256" key="12">
    <source>
        <dbReference type="SAM" id="SignalP"/>
    </source>
</evidence>
<evidence type="ECO:0000256" key="9">
    <source>
        <dbReference type="ARBA" id="ARBA00055534"/>
    </source>
</evidence>
<dbReference type="InterPro" id="IPR033116">
    <property type="entry name" value="TRYPSIN_SER"/>
</dbReference>
<keyword evidence="4 11" id="KW-0378">Hydrolase</keyword>
<reference evidence="14" key="1">
    <citation type="submission" date="2017-09" db="EMBL/GenBank/DDBJ databases">
        <title>Contemporary evolution of a Lepidopteran species, Heliothis virescens, in response to modern agricultural practices.</title>
        <authorList>
            <person name="Fritz M.L."/>
            <person name="Deyonke A.M."/>
            <person name="Papanicolaou A."/>
            <person name="Micinski S."/>
            <person name="Westbrook J."/>
            <person name="Gould F."/>
        </authorList>
    </citation>
    <scope>NUCLEOTIDE SEQUENCE [LARGE SCALE GENOMIC DNA]</scope>
    <source>
        <strain evidence="14">HvINT-</strain>
        <tissue evidence="14">Whole body</tissue>
    </source>
</reference>
<dbReference type="InterPro" id="IPR001254">
    <property type="entry name" value="Trypsin_dom"/>
</dbReference>
<comment type="caution">
    <text evidence="14">The sequence shown here is derived from an EMBL/GenBank/DDBJ whole genome shotgun (WGS) entry which is preliminary data.</text>
</comment>
<evidence type="ECO:0000256" key="10">
    <source>
        <dbReference type="ARBA" id="ARBA00084094"/>
    </source>
</evidence>
<comment type="similarity">
    <text evidence="8">Belongs to the peptidase S1 family. CLIP subfamily.</text>
</comment>
<dbReference type="CDD" id="cd00190">
    <property type="entry name" value="Tryp_SPc"/>
    <property type="match status" value="1"/>
</dbReference>
<organism evidence="14">
    <name type="scientific">Heliothis virescens</name>
    <name type="common">Tobacco budworm moth</name>
    <dbReference type="NCBI Taxonomy" id="7102"/>
    <lineage>
        <taxon>Eukaryota</taxon>
        <taxon>Metazoa</taxon>
        <taxon>Ecdysozoa</taxon>
        <taxon>Arthropoda</taxon>
        <taxon>Hexapoda</taxon>
        <taxon>Insecta</taxon>
        <taxon>Pterygota</taxon>
        <taxon>Neoptera</taxon>
        <taxon>Endopterygota</taxon>
        <taxon>Lepidoptera</taxon>
        <taxon>Glossata</taxon>
        <taxon>Ditrysia</taxon>
        <taxon>Noctuoidea</taxon>
        <taxon>Noctuidae</taxon>
        <taxon>Heliothinae</taxon>
        <taxon>Heliothis</taxon>
    </lineage>
</organism>
<evidence type="ECO:0000259" key="13">
    <source>
        <dbReference type="PROSITE" id="PS50240"/>
    </source>
</evidence>
<evidence type="ECO:0000256" key="11">
    <source>
        <dbReference type="RuleBase" id="RU363034"/>
    </source>
</evidence>
<dbReference type="InterPro" id="IPR001314">
    <property type="entry name" value="Peptidase_S1A"/>
</dbReference>
<keyword evidence="6" id="KW-1015">Disulfide bond</keyword>
<dbReference type="SUPFAM" id="SSF50494">
    <property type="entry name" value="Trypsin-like serine proteases"/>
    <property type="match status" value="1"/>
</dbReference>
<evidence type="ECO:0000256" key="5">
    <source>
        <dbReference type="ARBA" id="ARBA00022825"/>
    </source>
</evidence>
<keyword evidence="2" id="KW-0800">Toxin</keyword>
<evidence type="ECO:0000256" key="3">
    <source>
        <dbReference type="ARBA" id="ARBA00022670"/>
    </source>
</evidence>
<dbReference type="PANTHER" id="PTHR24276:SF91">
    <property type="entry name" value="AT26814P-RELATED"/>
    <property type="match status" value="1"/>
</dbReference>
<evidence type="ECO:0000256" key="1">
    <source>
        <dbReference type="ARBA" id="ARBA00004239"/>
    </source>
</evidence>
<dbReference type="GO" id="GO:0090729">
    <property type="term" value="F:toxin activity"/>
    <property type="evidence" value="ECO:0007669"/>
    <property type="project" value="UniProtKB-KW"/>
</dbReference>
<gene>
    <name evidence="14" type="ORF">B5V51_357</name>
</gene>
<keyword evidence="12" id="KW-0732">Signal</keyword>
<dbReference type="AlphaFoldDB" id="A0A2A4K5J3"/>
<evidence type="ECO:0000256" key="8">
    <source>
        <dbReference type="ARBA" id="ARBA00024195"/>
    </source>
</evidence>
<evidence type="ECO:0000256" key="4">
    <source>
        <dbReference type="ARBA" id="ARBA00022801"/>
    </source>
</evidence>
<dbReference type="FunFam" id="2.40.10.10:FF:000068">
    <property type="entry name" value="transmembrane protease serine 2"/>
    <property type="match status" value="1"/>
</dbReference>
<name>A0A2A4K5J3_HELVI</name>
<dbReference type="SMART" id="SM00020">
    <property type="entry name" value="Tryp_SPc"/>
    <property type="match status" value="1"/>
</dbReference>
<dbReference type="InterPro" id="IPR050430">
    <property type="entry name" value="Peptidase_S1"/>
</dbReference>
<evidence type="ECO:0000256" key="2">
    <source>
        <dbReference type="ARBA" id="ARBA00022656"/>
    </source>
</evidence>
<dbReference type="InterPro" id="IPR009003">
    <property type="entry name" value="Peptidase_S1_PA"/>
</dbReference>
<protein>
    <recommendedName>
        <fullName evidence="13">Peptidase S1 domain-containing protein</fullName>
    </recommendedName>
</protein>
<keyword evidence="10" id="KW-1205">Fibrinolytic toxin</keyword>
<dbReference type="PROSITE" id="PS00135">
    <property type="entry name" value="TRYPSIN_SER"/>
    <property type="match status" value="1"/>
</dbReference>
<dbReference type="Pfam" id="PF00089">
    <property type="entry name" value="Trypsin"/>
    <property type="match status" value="1"/>
</dbReference>
<feature type="domain" description="Peptidase S1" evidence="13">
    <location>
        <begin position="21"/>
        <end position="251"/>
    </location>
</feature>
<keyword evidence="5 11" id="KW-0720">Serine protease</keyword>
<dbReference type="PRINTS" id="PR00722">
    <property type="entry name" value="CHYMOTRYPSIN"/>
</dbReference>
<feature type="signal peptide" evidence="12">
    <location>
        <begin position="1"/>
        <end position="16"/>
    </location>
</feature>
<comment type="subcellular location">
    <subcellularLocation>
        <location evidence="1">Secreted</location>
        <location evidence="1">Extracellular space</location>
    </subcellularLocation>
</comment>
<dbReference type="GO" id="GO:0004252">
    <property type="term" value="F:serine-type endopeptidase activity"/>
    <property type="evidence" value="ECO:0007669"/>
    <property type="project" value="InterPro"/>
</dbReference>
<dbReference type="PANTHER" id="PTHR24276">
    <property type="entry name" value="POLYSERASE-RELATED"/>
    <property type="match status" value="1"/>
</dbReference>
<keyword evidence="3 11" id="KW-0645">Protease</keyword>
<dbReference type="InterPro" id="IPR018114">
    <property type="entry name" value="TRYPSIN_HIS"/>
</dbReference>
<evidence type="ECO:0000256" key="7">
    <source>
        <dbReference type="ARBA" id="ARBA00023240"/>
    </source>
</evidence>
<feature type="chain" id="PRO_5013128015" description="Peptidase S1 domain-containing protein" evidence="12">
    <location>
        <begin position="17"/>
        <end position="251"/>
    </location>
</feature>
<evidence type="ECO:0000313" key="14">
    <source>
        <dbReference type="EMBL" id="PCG79497.1"/>
    </source>
</evidence>
<dbReference type="FunFam" id="2.40.10.10:FF:000002">
    <property type="entry name" value="Transmembrane protease serine"/>
    <property type="match status" value="1"/>
</dbReference>
<evidence type="ECO:0000256" key="6">
    <source>
        <dbReference type="ARBA" id="ARBA00023157"/>
    </source>
</evidence>
<dbReference type="EMBL" id="NWSH01000106">
    <property type="protein sequence ID" value="PCG79497.1"/>
    <property type="molecule type" value="Genomic_DNA"/>
</dbReference>
<dbReference type="PROSITE" id="PS50240">
    <property type="entry name" value="TRYPSIN_DOM"/>
    <property type="match status" value="1"/>
</dbReference>
<dbReference type="InterPro" id="IPR043504">
    <property type="entry name" value="Peptidase_S1_PA_chymotrypsin"/>
</dbReference>